<evidence type="ECO:0000259" key="5">
    <source>
        <dbReference type="PROSITE" id="PS50305"/>
    </source>
</evidence>
<keyword evidence="1" id="KW-0808">Transferase</keyword>
<feature type="binding site" evidence="3">
    <location>
        <position position="72"/>
    </location>
    <ligand>
        <name>substrate</name>
    </ligand>
</feature>
<evidence type="ECO:0000256" key="1">
    <source>
        <dbReference type="ARBA" id="ARBA00022679"/>
    </source>
</evidence>
<keyword evidence="7" id="KW-1185">Reference proteome</keyword>
<dbReference type="SUPFAM" id="SSF52467">
    <property type="entry name" value="DHS-like NAD/FAD-binding domain"/>
    <property type="match status" value="1"/>
</dbReference>
<dbReference type="GO" id="GO:0070403">
    <property type="term" value="F:NAD+ binding"/>
    <property type="evidence" value="ECO:0007669"/>
    <property type="project" value="UniProtKB-UniRule"/>
</dbReference>
<evidence type="ECO:0000313" key="6">
    <source>
        <dbReference type="EMBL" id="AKA33739.1"/>
    </source>
</evidence>
<dbReference type="PANTHER" id="PTHR11085">
    <property type="entry name" value="NAD-DEPENDENT PROTEIN DEACYLASE SIRTUIN-5, MITOCHONDRIAL-RELATED"/>
    <property type="match status" value="1"/>
</dbReference>
<dbReference type="GO" id="GO:0036055">
    <property type="term" value="F:protein-succinyllysine desuccinylase activity"/>
    <property type="evidence" value="ECO:0007669"/>
    <property type="project" value="UniProtKB-UniRule"/>
</dbReference>
<dbReference type="InterPro" id="IPR050134">
    <property type="entry name" value="NAD-dep_sirtuin_deacylases"/>
</dbReference>
<dbReference type="GO" id="GO:0017136">
    <property type="term" value="F:histone deacetylase activity, NAD-dependent"/>
    <property type="evidence" value="ECO:0007669"/>
    <property type="project" value="TreeGrafter"/>
</dbReference>
<dbReference type="InterPro" id="IPR026590">
    <property type="entry name" value="Ssirtuin_cat_dom"/>
</dbReference>
<name>A0A0D5YP70_9FLAO</name>
<dbReference type="KEGG" id="mlt:VC82_47"/>
<dbReference type="InterPro" id="IPR029035">
    <property type="entry name" value="DHS-like_NAD/FAD-binding_dom"/>
</dbReference>
<proteinExistence type="inferred from homology"/>
<feature type="active site" description="Proton acceptor" evidence="3">
    <location>
        <position position="120"/>
    </location>
</feature>
<dbReference type="Gene3D" id="3.40.50.1220">
    <property type="entry name" value="TPP-binding domain"/>
    <property type="match status" value="1"/>
</dbReference>
<comment type="catalytic activity">
    <reaction evidence="3">
        <text>N(6)-succinyl-L-lysyl-[protein] + NAD(+) + H2O = 2''-O-succinyl-ADP-D-ribose + nicotinamide + L-lysyl-[protein]</text>
        <dbReference type="Rhea" id="RHEA:47668"/>
        <dbReference type="Rhea" id="RHEA-COMP:9752"/>
        <dbReference type="Rhea" id="RHEA-COMP:11877"/>
        <dbReference type="ChEBI" id="CHEBI:15377"/>
        <dbReference type="ChEBI" id="CHEBI:17154"/>
        <dbReference type="ChEBI" id="CHEBI:29969"/>
        <dbReference type="ChEBI" id="CHEBI:57540"/>
        <dbReference type="ChEBI" id="CHEBI:87830"/>
        <dbReference type="ChEBI" id="CHEBI:87832"/>
    </reaction>
</comment>
<comment type="caution">
    <text evidence="3 4">Lacks conserved residue(s) required for the propagation of feature annotation.</text>
</comment>
<dbReference type="HAMAP" id="MF_01121">
    <property type="entry name" value="Sirtuin_ClassIII"/>
    <property type="match status" value="1"/>
</dbReference>
<dbReference type="InterPro" id="IPR027546">
    <property type="entry name" value="Sirtuin_class_III"/>
</dbReference>
<feature type="binding site" evidence="3">
    <location>
        <begin position="25"/>
        <end position="44"/>
    </location>
    <ligand>
        <name>NAD(+)</name>
        <dbReference type="ChEBI" id="CHEBI:57540"/>
    </ligand>
</feature>
<accession>A0A0D5YP70</accession>
<dbReference type="InterPro" id="IPR026591">
    <property type="entry name" value="Sirtuin_cat_small_dom_sf"/>
</dbReference>
<feature type="binding site" evidence="3">
    <location>
        <position position="69"/>
    </location>
    <ligand>
        <name>substrate</name>
    </ligand>
</feature>
<evidence type="ECO:0000313" key="7">
    <source>
        <dbReference type="Proteomes" id="UP000032726"/>
    </source>
</evidence>
<feature type="binding site" evidence="3">
    <location>
        <begin position="102"/>
        <end position="105"/>
    </location>
    <ligand>
        <name>NAD(+)</name>
        <dbReference type="ChEBI" id="CHEBI:57540"/>
    </ligand>
</feature>
<dbReference type="Pfam" id="PF02146">
    <property type="entry name" value="SIR2"/>
    <property type="match status" value="1"/>
</dbReference>
<evidence type="ECO:0000256" key="4">
    <source>
        <dbReference type="PROSITE-ProRule" id="PRU00236"/>
    </source>
</evidence>
<protein>
    <recommendedName>
        <fullName evidence="3">NAD-dependent protein deacylase</fullName>
        <ecNumber evidence="3">2.3.1.286</ecNumber>
    </recommendedName>
    <alternativeName>
        <fullName evidence="3">Regulatory protein SIR2 homolog</fullName>
    </alternativeName>
</protein>
<dbReference type="GO" id="GO:0005737">
    <property type="term" value="C:cytoplasm"/>
    <property type="evidence" value="ECO:0007669"/>
    <property type="project" value="UniProtKB-SubCell"/>
</dbReference>
<comment type="function">
    <text evidence="3">NAD-dependent lysine deacetylase and desuccinylase that specifically removes acetyl and succinyl groups on target proteins. Modulates the activities of several proteins which are inactive in their acylated form.</text>
</comment>
<dbReference type="STRING" id="516051.VC82_47"/>
<dbReference type="PATRIC" id="fig|516051.4.peg.47"/>
<dbReference type="CDD" id="cd01412">
    <property type="entry name" value="SIRT5_Af1_CobB"/>
    <property type="match status" value="1"/>
</dbReference>
<feature type="domain" description="Deacetylase sirtuin-type" evidence="5">
    <location>
        <begin position="1"/>
        <end position="244"/>
    </location>
</feature>
<dbReference type="EC" id="2.3.1.286" evidence="3"/>
<reference evidence="6 7" key="1">
    <citation type="submission" date="2015-03" db="EMBL/GenBank/DDBJ databases">
        <title>Complete genome sequence of Muricauda lutaonensis CC-HSB-11T, isolated from a coastal hot spring.</title>
        <authorList>
            <person name="Kim K.M."/>
        </authorList>
    </citation>
    <scope>NUCLEOTIDE SEQUENCE [LARGE SCALE GENOMIC DNA]</scope>
    <source>
        <strain evidence="6 7">CC-HSB-11</strain>
    </source>
</reference>
<dbReference type="EMBL" id="CP011071">
    <property type="protein sequence ID" value="AKA33739.1"/>
    <property type="molecule type" value="Genomic_DNA"/>
</dbReference>
<dbReference type="AlphaFoldDB" id="A0A0D5YP70"/>
<feature type="binding site" evidence="3">
    <location>
        <begin position="185"/>
        <end position="187"/>
    </location>
    <ligand>
        <name>NAD(+)</name>
        <dbReference type="ChEBI" id="CHEBI:57540"/>
    </ligand>
</feature>
<keyword evidence="3" id="KW-0963">Cytoplasm</keyword>
<evidence type="ECO:0000256" key="3">
    <source>
        <dbReference type="HAMAP-Rule" id="MF_01121"/>
    </source>
</evidence>
<comment type="catalytic activity">
    <reaction evidence="3">
        <text>N(6)-acetyl-L-lysyl-[protein] + NAD(+) + H2O = 2''-O-acetyl-ADP-D-ribose + nicotinamide + L-lysyl-[protein]</text>
        <dbReference type="Rhea" id="RHEA:43636"/>
        <dbReference type="Rhea" id="RHEA-COMP:9752"/>
        <dbReference type="Rhea" id="RHEA-COMP:10731"/>
        <dbReference type="ChEBI" id="CHEBI:15377"/>
        <dbReference type="ChEBI" id="CHEBI:17154"/>
        <dbReference type="ChEBI" id="CHEBI:29969"/>
        <dbReference type="ChEBI" id="CHEBI:57540"/>
        <dbReference type="ChEBI" id="CHEBI:61930"/>
        <dbReference type="ChEBI" id="CHEBI:83767"/>
        <dbReference type="EC" id="2.3.1.286"/>
    </reaction>
</comment>
<dbReference type="GO" id="GO:0036054">
    <property type="term" value="F:protein-malonyllysine demalonylase activity"/>
    <property type="evidence" value="ECO:0007669"/>
    <property type="project" value="InterPro"/>
</dbReference>
<comment type="subcellular location">
    <subcellularLocation>
        <location evidence="3">Cytoplasm</location>
    </subcellularLocation>
</comment>
<dbReference type="InterPro" id="IPR003000">
    <property type="entry name" value="Sirtuin"/>
</dbReference>
<gene>
    <name evidence="3" type="primary">cobB</name>
    <name evidence="6" type="ORF">VC82_47</name>
</gene>
<dbReference type="PROSITE" id="PS50305">
    <property type="entry name" value="SIRTUIN"/>
    <property type="match status" value="1"/>
</dbReference>
<comment type="domain">
    <text evidence="3">2 residues (Tyr-69 and Arg-72) present in a large hydrophobic pocket are probably involved in substrate specificity. They are important for desuccinylation activity, but dispensable for deacetylation activity.</text>
</comment>
<comment type="similarity">
    <text evidence="3">Belongs to the sirtuin family. Class III subfamily.</text>
</comment>
<keyword evidence="2 3" id="KW-0520">NAD</keyword>
<dbReference type="Gene3D" id="3.30.1600.10">
    <property type="entry name" value="SIR2/SIRT2 'Small Domain"/>
    <property type="match status" value="1"/>
</dbReference>
<evidence type="ECO:0000256" key="2">
    <source>
        <dbReference type="ARBA" id="ARBA00023027"/>
    </source>
</evidence>
<dbReference type="PANTHER" id="PTHR11085:SF4">
    <property type="entry name" value="NAD-DEPENDENT PROTEIN DEACYLASE"/>
    <property type="match status" value="1"/>
</dbReference>
<dbReference type="Proteomes" id="UP000032726">
    <property type="component" value="Chromosome"/>
</dbReference>
<dbReference type="HOGENOM" id="CLU_023643_3_1_10"/>
<feature type="binding site" evidence="3">
    <location>
        <position position="230"/>
    </location>
    <ligand>
        <name>NAD(+)</name>
        <dbReference type="ChEBI" id="CHEBI:57540"/>
    </ligand>
</feature>
<sequence>MVFLDSRLRGNDKITIMRRIVVLTGAGMSAESGLKTFRDADGLWEGHDVMQVASPQGFATDPELVLEFYNQRRRQLLEVEPNAGHTALVKLEEKFDVQIITQNIDNLHEKAGSTNVLHLHGELLKVRSTVNHDLVMDWTKDLHLGDVGDDGHQLRPHIVWFGEMVPMLEPAIEITQTADILIIIGTSMQVYPAASLINYAANSVPIYFIDPRPTIGRSDYSNLTVMADTAAKGVPKLVNRLIDSAP</sequence>
<organism evidence="6 7">
    <name type="scientific">Flagellimonas lutaonensis</name>
    <dbReference type="NCBI Taxonomy" id="516051"/>
    <lineage>
        <taxon>Bacteria</taxon>
        <taxon>Pseudomonadati</taxon>
        <taxon>Bacteroidota</taxon>
        <taxon>Flavobacteriia</taxon>
        <taxon>Flavobacteriales</taxon>
        <taxon>Flavobacteriaceae</taxon>
        <taxon>Flagellimonas</taxon>
    </lineage>
</organism>